<gene>
    <name evidence="1" type="ordered locus">Plut_0990</name>
</gene>
<dbReference type="EMBL" id="CP000096">
    <property type="protein sequence ID" value="ABB23852.1"/>
    <property type="molecule type" value="Genomic_DNA"/>
</dbReference>
<proteinExistence type="predicted"/>
<dbReference type="STRING" id="319225.Plut_0990"/>
<keyword evidence="2" id="KW-1185">Reference proteome</keyword>
<evidence type="ECO:0000313" key="2">
    <source>
        <dbReference type="Proteomes" id="UP000002709"/>
    </source>
</evidence>
<evidence type="ECO:0000313" key="1">
    <source>
        <dbReference type="EMBL" id="ABB23852.1"/>
    </source>
</evidence>
<protein>
    <submittedName>
        <fullName evidence="1">Uncharacterized protein</fullName>
    </submittedName>
</protein>
<name>Q3B479_CHLL3</name>
<dbReference type="HOGENOM" id="CLU_206585_0_0_10"/>
<accession>Q3B479</accession>
<reference evidence="2" key="1">
    <citation type="submission" date="2005-08" db="EMBL/GenBank/DDBJ databases">
        <title>Complete sequence of Pelodictyon luteolum DSM 273.</title>
        <authorList>
            <consortium name="US DOE Joint Genome Institute"/>
            <person name="Copeland A."/>
            <person name="Lucas S."/>
            <person name="Lapidus A."/>
            <person name="Barry K."/>
            <person name="Detter J.C."/>
            <person name="Glavina T."/>
            <person name="Hammon N."/>
            <person name="Israni S."/>
            <person name="Pitluck S."/>
            <person name="Bryant D."/>
            <person name="Schmutz J."/>
            <person name="Larimer F."/>
            <person name="Land M."/>
            <person name="Kyrpides N."/>
            <person name="Ivanova N."/>
            <person name="Richardson P."/>
        </authorList>
    </citation>
    <scope>NUCLEOTIDE SEQUENCE [LARGE SCALE GENOMIC DNA]</scope>
    <source>
        <strain evidence="2">DSM 273 / BCRC 81028 / 2530</strain>
    </source>
</reference>
<dbReference type="AlphaFoldDB" id="Q3B479"/>
<dbReference type="Proteomes" id="UP000002709">
    <property type="component" value="Chromosome"/>
</dbReference>
<organism evidence="1 2">
    <name type="scientific">Chlorobium luteolum (strain DSM 273 / BCRC 81028 / 2530)</name>
    <name type="common">Pelodictyon luteolum</name>
    <dbReference type="NCBI Taxonomy" id="319225"/>
    <lineage>
        <taxon>Bacteria</taxon>
        <taxon>Pseudomonadati</taxon>
        <taxon>Chlorobiota</taxon>
        <taxon>Chlorobiia</taxon>
        <taxon>Chlorobiales</taxon>
        <taxon>Chlorobiaceae</taxon>
        <taxon>Chlorobium/Pelodictyon group</taxon>
        <taxon>Pelodictyon</taxon>
    </lineage>
</organism>
<sequence length="65" mass="7787">MFTQESFNEYFQQLLELEQMMHREASELAAYLPEGKYSLLMRHVAEDEARHVELVEELIRLSREA</sequence>
<dbReference type="KEGG" id="plt:Plut_0990"/>